<dbReference type="Proteomes" id="UP000253606">
    <property type="component" value="Chromosome"/>
</dbReference>
<evidence type="ECO:0000256" key="2">
    <source>
        <dbReference type="SAM" id="SignalP"/>
    </source>
</evidence>
<dbReference type="Gene3D" id="2.60.40.1180">
    <property type="entry name" value="Golgi alpha-mannosidase II"/>
    <property type="match status" value="1"/>
</dbReference>
<dbReference type="SUPFAM" id="SSF50370">
    <property type="entry name" value="Ricin B-like lectins"/>
    <property type="match status" value="2"/>
</dbReference>
<feature type="chain" id="PRO_5016321390" evidence="2">
    <location>
        <begin position="37"/>
        <end position="764"/>
    </location>
</feature>
<feature type="compositionally biased region" description="Polar residues" evidence="1">
    <location>
        <begin position="604"/>
        <end position="623"/>
    </location>
</feature>
<name>A0A2Z5FZN5_9BACT</name>
<reference evidence="4 5" key="1">
    <citation type="journal article" date="2018" name="Front. Microbiol.">
        <title>Hydrolytic Capabilities as a Key to Environmental Success: Chitinolytic and Cellulolytic Acidobacteria From Acidic Sub-arctic Soils and Boreal Peatlands.</title>
        <authorList>
            <person name="Belova S.E."/>
            <person name="Ravin N.V."/>
            <person name="Pankratov T.A."/>
            <person name="Rakitin A.L."/>
            <person name="Ivanova A.A."/>
            <person name="Beletsky A.V."/>
            <person name="Mardanov A.V."/>
            <person name="Sinninghe Damste J.S."/>
            <person name="Dedysh S.N."/>
        </authorList>
    </citation>
    <scope>NUCLEOTIDE SEQUENCE [LARGE SCALE GENOMIC DNA]</scope>
    <source>
        <strain evidence="4 5">SBC82</strain>
    </source>
</reference>
<dbReference type="Gene3D" id="3.20.20.80">
    <property type="entry name" value="Glycosidases"/>
    <property type="match status" value="1"/>
</dbReference>
<dbReference type="PANTHER" id="PTHR36183">
    <property type="entry name" value="BETA-GLUCURONIDASE"/>
    <property type="match status" value="1"/>
</dbReference>
<evidence type="ECO:0000313" key="5">
    <source>
        <dbReference type="Proteomes" id="UP000253606"/>
    </source>
</evidence>
<dbReference type="RefSeq" id="WP_114207228.1">
    <property type="nucleotide sequence ID" value="NZ_CP030840.1"/>
</dbReference>
<dbReference type="Pfam" id="PF00652">
    <property type="entry name" value="Ricin_B_lectin"/>
    <property type="match status" value="1"/>
</dbReference>
<dbReference type="InterPro" id="IPR017853">
    <property type="entry name" value="GH"/>
</dbReference>
<dbReference type="PANTHER" id="PTHR36183:SF2">
    <property type="entry name" value="BETA-GLUCURONIDASE C-TERMINAL DOMAIN-CONTAINING PROTEIN"/>
    <property type="match status" value="1"/>
</dbReference>
<dbReference type="InterPro" id="IPR031728">
    <property type="entry name" value="GlcAase_C"/>
</dbReference>
<evidence type="ECO:0000259" key="3">
    <source>
        <dbReference type="SMART" id="SM00458"/>
    </source>
</evidence>
<dbReference type="AlphaFoldDB" id="A0A2Z5FZN5"/>
<keyword evidence="5" id="KW-1185">Reference proteome</keyword>
<keyword evidence="2" id="KW-0732">Signal</keyword>
<feature type="domain" description="Ricin B lectin" evidence="3">
    <location>
        <begin position="626"/>
        <end position="759"/>
    </location>
</feature>
<dbReference type="EMBL" id="CP030840">
    <property type="protein sequence ID" value="AXC11865.1"/>
    <property type="molecule type" value="Genomic_DNA"/>
</dbReference>
<dbReference type="SMART" id="SM00458">
    <property type="entry name" value="RICIN"/>
    <property type="match status" value="2"/>
</dbReference>
<dbReference type="Gene3D" id="2.80.10.50">
    <property type="match status" value="2"/>
</dbReference>
<protein>
    <submittedName>
        <fullName evidence="4">TsaC protein (YrdC domain) required for threonylcarbamoyladenosine t(6)A37 modification in tRNA</fullName>
    </submittedName>
</protein>
<dbReference type="KEGG" id="abas:ACPOL_2545"/>
<evidence type="ECO:0000256" key="1">
    <source>
        <dbReference type="SAM" id="MobiDB-lite"/>
    </source>
</evidence>
<dbReference type="InterPro" id="IPR035992">
    <property type="entry name" value="Ricin_B-like_lectins"/>
</dbReference>
<dbReference type="Pfam" id="PF14200">
    <property type="entry name" value="RicinB_lectin_2"/>
    <property type="match status" value="1"/>
</dbReference>
<dbReference type="Pfam" id="PF16862">
    <property type="entry name" value="Glyco_hydro_79C"/>
    <property type="match status" value="1"/>
</dbReference>
<dbReference type="InterPro" id="IPR052974">
    <property type="entry name" value="GH79_Enzymes"/>
</dbReference>
<dbReference type="CDD" id="cd00161">
    <property type="entry name" value="beta-trefoil_Ricin-like"/>
    <property type="match status" value="2"/>
</dbReference>
<dbReference type="OrthoDB" id="5166947at2"/>
<evidence type="ECO:0000313" key="4">
    <source>
        <dbReference type="EMBL" id="AXC11865.1"/>
    </source>
</evidence>
<feature type="signal peptide" evidence="2">
    <location>
        <begin position="1"/>
        <end position="36"/>
    </location>
</feature>
<feature type="domain" description="Ricin B lectin" evidence="3">
    <location>
        <begin position="485"/>
        <end position="617"/>
    </location>
</feature>
<organism evidence="4 5">
    <name type="scientific">Acidisarcina polymorpha</name>
    <dbReference type="NCBI Taxonomy" id="2211140"/>
    <lineage>
        <taxon>Bacteria</taxon>
        <taxon>Pseudomonadati</taxon>
        <taxon>Acidobacteriota</taxon>
        <taxon>Terriglobia</taxon>
        <taxon>Terriglobales</taxon>
        <taxon>Acidobacteriaceae</taxon>
        <taxon>Acidisarcina</taxon>
    </lineage>
</organism>
<dbReference type="InterPro" id="IPR013780">
    <property type="entry name" value="Glyco_hydro_b"/>
</dbReference>
<proteinExistence type="predicted"/>
<accession>A0A2Z5FZN5</accession>
<feature type="region of interest" description="Disordered" evidence="1">
    <location>
        <begin position="601"/>
        <end position="623"/>
    </location>
</feature>
<dbReference type="PROSITE" id="PS50231">
    <property type="entry name" value="RICIN_B_LECTIN"/>
    <property type="match status" value="2"/>
</dbReference>
<sequence length="764" mass="79854">MIARTSQLAIVLKSTFLAMALFAIAFCGPAASRAYAGTKSVSVTIQQGATQMSIDSTFNGFSWDKNTMTGPLFSPDDDALVALFRQLGPGVLRSGGNSGDQVVWDPNGRGMTHMVMSPPDIERLAAFLNKTNWKVIYGLNFAIGNPPLKNLPSEGAVAAAAATAANEAATAASILGDRLIGFEIGNEPGDFSNNGLRPSNYSFAEFKTEWQTFANAIRTEVPNAVFVGPADLTYTPPFITNLGKQAGLITQHYYRSSGEAGNSTDIQQLLTIDPYLVNTILPTTRSLSAAVPVRFRMGECNAFSQPIGMGNIFAVALWAIDFEFLNAMNNSAGVNFQPVPGIAPLDTRDGKGVVTGVNPLFYAMKLFSMAADGTLLKTSVSAQQGVFSAYAVSGNNGSTYVVLSNKDSANAVEASINFMQPMASATSTVLTAPSLTSTSGTTLGGSPINPDGSWSPTKIEPVAVSNRTATVTIPAGSAAFIEALPATTSLGVPKSSLCVQSTQNTSDGSYVLQQAGCNSTSPGQAFAFVPTQDGFYYVLPQNSNLCLDWQQPSVLQTACARTHTQKWQIESNTNGTYSLLSRDGHYCLNVSGGLAEDGKPMTAGSCTGQSSSQLNLSNPPDAPLQTSSTSIILGYDNLCMDIKEQSLSVGPYVQQHACNGKSNQSFALASTPDGHYTISSNESLLCLDGSAGNTTVIQNVCTGGNAQEWQLNSKPGGTYTLQNAASQGCLGIPNGSNSAGSLFALGACNAGANQMLKLATPPSP</sequence>
<dbReference type="InterPro" id="IPR000772">
    <property type="entry name" value="Ricin_B_lectin"/>
</dbReference>
<dbReference type="SUPFAM" id="SSF51445">
    <property type="entry name" value="(Trans)glycosidases"/>
    <property type="match status" value="1"/>
</dbReference>
<gene>
    <name evidence="4" type="ORF">ACPOL_2545</name>
</gene>